<comment type="caution">
    <text evidence="2">The sequence shown here is derived from an EMBL/GenBank/DDBJ whole genome shotgun (WGS) entry which is preliminary data.</text>
</comment>
<accession>A0A1J4SJ40</accession>
<feature type="domain" description="Glycosyl transferase family 1" evidence="1">
    <location>
        <begin position="205"/>
        <end position="365"/>
    </location>
</feature>
<dbReference type="AlphaFoldDB" id="A0A1J4SJ40"/>
<evidence type="ECO:0000313" key="3">
    <source>
        <dbReference type="Proteomes" id="UP000182278"/>
    </source>
</evidence>
<dbReference type="Proteomes" id="UP000182278">
    <property type="component" value="Unassembled WGS sequence"/>
</dbReference>
<dbReference type="Gene3D" id="3.40.50.2000">
    <property type="entry name" value="Glycogen Phosphorylase B"/>
    <property type="match status" value="2"/>
</dbReference>
<dbReference type="InterPro" id="IPR001296">
    <property type="entry name" value="Glyco_trans_1"/>
</dbReference>
<dbReference type="GO" id="GO:0016757">
    <property type="term" value="F:glycosyltransferase activity"/>
    <property type="evidence" value="ECO:0007669"/>
    <property type="project" value="InterPro"/>
</dbReference>
<proteinExistence type="predicted"/>
<evidence type="ECO:0000259" key="1">
    <source>
        <dbReference type="Pfam" id="PF00534"/>
    </source>
</evidence>
<protein>
    <recommendedName>
        <fullName evidence="1">Glycosyl transferase family 1 domain-containing protein</fullName>
    </recommendedName>
</protein>
<sequence>MRSIVMISSFSPRFCGIATFVEEAIEFIKKAAPDVMINVISHLDGRGENVHPIIDLNKEDWYKPVAEKIKELNPDVVHIQHEYGLYNYINKRGKIDYNQGFLKLLDRIKEYPVIIEAHTVHGRLREKEEWFIWEVLKKCTVLILKCKYQKWRFSWTFREKKNKKLLNKVAVIPHGARNDRRYGDKEINKLKEELGLSELIGRHMVGLVGWVQSNKRWDIVLDLWEEIEQVIFGRTGENWFLFAAGDIRDPDHRKDYEKYITKLKELEKKGIAKYFKFEPRGVLYYKVMAICDFVILPSVDETQSGTLARIIALNKPYITTAPLEGLTSQTIESNGGLLFTDKESLKRNIIRLASSESLRRYLGNNLKWYLESRVSWEIVVQQYFDVYERAQKRDVNFPAIF</sequence>
<dbReference type="EMBL" id="MNUO01000018">
    <property type="protein sequence ID" value="OIN98285.1"/>
    <property type="molecule type" value="Genomic_DNA"/>
</dbReference>
<organism evidence="2 3">
    <name type="scientific">Candidatus Desantisbacteria bacterium CG1_02_38_46</name>
    <dbReference type="NCBI Taxonomy" id="1817893"/>
    <lineage>
        <taxon>Bacteria</taxon>
        <taxon>Candidatus Desantisiibacteriota</taxon>
    </lineage>
</organism>
<dbReference type="Pfam" id="PF00534">
    <property type="entry name" value="Glycos_transf_1"/>
    <property type="match status" value="1"/>
</dbReference>
<dbReference type="STRING" id="1817893.AUJ66_01280"/>
<gene>
    <name evidence="2" type="ORF">AUJ66_01280</name>
</gene>
<name>A0A1J4SJ40_9BACT</name>
<dbReference type="SUPFAM" id="SSF53756">
    <property type="entry name" value="UDP-Glycosyltransferase/glycogen phosphorylase"/>
    <property type="match status" value="1"/>
</dbReference>
<dbReference type="PANTHER" id="PTHR12526">
    <property type="entry name" value="GLYCOSYLTRANSFERASE"/>
    <property type="match status" value="1"/>
</dbReference>
<reference evidence="2 3" key="1">
    <citation type="journal article" date="2016" name="Environ. Microbiol.">
        <title>Genomic resolution of a cold subsurface aquifer community provides metabolic insights for novel microbes adapted to high CO concentrations.</title>
        <authorList>
            <person name="Probst A.J."/>
            <person name="Castelle C.J."/>
            <person name="Singh A."/>
            <person name="Brown C.T."/>
            <person name="Anantharaman K."/>
            <person name="Sharon I."/>
            <person name="Hug L.A."/>
            <person name="Burstein D."/>
            <person name="Emerson J.B."/>
            <person name="Thomas B.C."/>
            <person name="Banfield J.F."/>
        </authorList>
    </citation>
    <scope>NUCLEOTIDE SEQUENCE [LARGE SCALE GENOMIC DNA]</scope>
    <source>
        <strain evidence="2">CG1_02_38_46</strain>
    </source>
</reference>
<evidence type="ECO:0000313" key="2">
    <source>
        <dbReference type="EMBL" id="OIN98285.1"/>
    </source>
</evidence>